<protein>
    <submittedName>
        <fullName evidence="2">Uncharacterized protein</fullName>
    </submittedName>
</protein>
<proteinExistence type="predicted"/>
<gene>
    <name evidence="2" type="ORF">ABT39_MTgene1867</name>
</gene>
<name>A0A101LVZ1_PICGL</name>
<sequence>MMSSLHKIYPYSPYSPEGCLDILSLLTLSHYNRIQETSPKTQASSSCLPRGPPTRPTKLRKA</sequence>
<evidence type="ECO:0000313" key="2">
    <source>
        <dbReference type="EMBL" id="KUM46361.1"/>
    </source>
</evidence>
<reference evidence="2" key="1">
    <citation type="journal article" date="2015" name="Genome Biol. Evol.">
        <title>Organellar Genomes of White Spruce (Picea glauca): Assembly and Annotation.</title>
        <authorList>
            <person name="Jackman S.D."/>
            <person name="Warren R.L."/>
            <person name="Gibb E.A."/>
            <person name="Vandervalk B.P."/>
            <person name="Mohamadi H."/>
            <person name="Chu J."/>
            <person name="Raymond A."/>
            <person name="Pleasance S."/>
            <person name="Coope R."/>
            <person name="Wildung M.R."/>
            <person name="Ritland C.E."/>
            <person name="Bousquet J."/>
            <person name="Jones S.J."/>
            <person name="Bohlmann J."/>
            <person name="Birol I."/>
        </authorList>
    </citation>
    <scope>NUCLEOTIDE SEQUENCE [LARGE SCALE GENOMIC DNA]</scope>
    <source>
        <tissue evidence="2">Flushing bud</tissue>
    </source>
</reference>
<feature type="compositionally biased region" description="Polar residues" evidence="1">
    <location>
        <begin position="36"/>
        <end position="47"/>
    </location>
</feature>
<accession>A0A101LVZ1</accession>
<evidence type="ECO:0000256" key="1">
    <source>
        <dbReference type="SAM" id="MobiDB-lite"/>
    </source>
</evidence>
<dbReference type="AlphaFoldDB" id="A0A101LVZ1"/>
<dbReference type="EMBL" id="LKAM01000012">
    <property type="protein sequence ID" value="KUM46361.1"/>
    <property type="molecule type" value="Genomic_DNA"/>
</dbReference>
<geneLocation type="mitochondrion" evidence="2"/>
<organism evidence="2">
    <name type="scientific">Picea glauca</name>
    <name type="common">White spruce</name>
    <name type="synonym">Pinus glauca</name>
    <dbReference type="NCBI Taxonomy" id="3330"/>
    <lineage>
        <taxon>Eukaryota</taxon>
        <taxon>Viridiplantae</taxon>
        <taxon>Streptophyta</taxon>
        <taxon>Embryophyta</taxon>
        <taxon>Tracheophyta</taxon>
        <taxon>Spermatophyta</taxon>
        <taxon>Pinopsida</taxon>
        <taxon>Pinidae</taxon>
        <taxon>Conifers I</taxon>
        <taxon>Pinales</taxon>
        <taxon>Pinaceae</taxon>
        <taxon>Picea</taxon>
    </lineage>
</organism>
<comment type="caution">
    <text evidence="2">The sequence shown here is derived from an EMBL/GenBank/DDBJ whole genome shotgun (WGS) entry which is preliminary data.</text>
</comment>
<keyword evidence="2" id="KW-0496">Mitochondrion</keyword>
<feature type="region of interest" description="Disordered" evidence="1">
    <location>
        <begin position="36"/>
        <end position="62"/>
    </location>
</feature>